<evidence type="ECO:0000313" key="1">
    <source>
        <dbReference type="EMBL" id="KAK4076841.1"/>
    </source>
</evidence>
<proteinExistence type="predicted"/>
<organism evidence="1 2">
    <name type="scientific">Purpureocillium lilacinum</name>
    <name type="common">Paecilomyces lilacinus</name>
    <dbReference type="NCBI Taxonomy" id="33203"/>
    <lineage>
        <taxon>Eukaryota</taxon>
        <taxon>Fungi</taxon>
        <taxon>Dikarya</taxon>
        <taxon>Ascomycota</taxon>
        <taxon>Pezizomycotina</taxon>
        <taxon>Sordariomycetes</taxon>
        <taxon>Hypocreomycetidae</taxon>
        <taxon>Hypocreales</taxon>
        <taxon>Ophiocordycipitaceae</taxon>
        <taxon>Purpureocillium</taxon>
    </lineage>
</organism>
<dbReference type="EMBL" id="JAWRVI010000113">
    <property type="protein sequence ID" value="KAK4076841.1"/>
    <property type="molecule type" value="Genomic_DNA"/>
</dbReference>
<comment type="caution">
    <text evidence="1">The sequence shown here is derived from an EMBL/GenBank/DDBJ whole genome shotgun (WGS) entry which is preliminary data.</text>
</comment>
<keyword evidence="2" id="KW-1185">Reference proteome</keyword>
<accession>A0ABR0BGQ2</accession>
<evidence type="ECO:0000313" key="2">
    <source>
        <dbReference type="Proteomes" id="UP001287286"/>
    </source>
</evidence>
<gene>
    <name evidence="1" type="ORF">Purlil1_12574</name>
</gene>
<dbReference type="Proteomes" id="UP001287286">
    <property type="component" value="Unassembled WGS sequence"/>
</dbReference>
<sequence length="150" mass="17211">MTPIRGHTDAICFKAGSEQQLGAVSLRMASDENLDGDPQPVDRLLQWRRRGPIGRLHNLNAAISNSPQHLECLLKWQEEYIKTGVLEPVDSETGKKRVPLRPIADNETRWNSRHRMMVRALLLRRYFNRIVEKSGSPAPHPHPRTLTQHQ</sequence>
<reference evidence="1 2" key="1">
    <citation type="journal article" date="2024" name="Microbiol. Resour. Announc.">
        <title>Genome annotations for the ascomycete fungi Trichoderma harzianum, Trichoderma aggressivum, and Purpureocillium lilacinum.</title>
        <authorList>
            <person name="Beijen E.P.W."/>
            <person name="Ohm R.A."/>
        </authorList>
    </citation>
    <scope>NUCLEOTIDE SEQUENCE [LARGE SCALE GENOMIC DNA]</scope>
    <source>
        <strain evidence="1 2">CBS 150709</strain>
    </source>
</reference>
<protein>
    <submittedName>
        <fullName evidence="1">Uncharacterized protein</fullName>
    </submittedName>
</protein>
<name>A0ABR0BGQ2_PURLI</name>